<evidence type="ECO:0000256" key="2">
    <source>
        <dbReference type="ARBA" id="ARBA00013194"/>
    </source>
</evidence>
<dbReference type="GO" id="GO:0005737">
    <property type="term" value="C:cytoplasm"/>
    <property type="evidence" value="ECO:0007669"/>
    <property type="project" value="TreeGrafter"/>
</dbReference>
<dbReference type="InterPro" id="IPR008978">
    <property type="entry name" value="HSP20-like_chaperone"/>
</dbReference>
<dbReference type="FunFam" id="2.40.100.10:FF:000025">
    <property type="entry name" value="Peptidyl-prolyl cis-trans isomerase CYP19-2"/>
    <property type="match status" value="1"/>
</dbReference>
<dbReference type="SUPFAM" id="SSF50891">
    <property type="entry name" value="Cyclophilin-like"/>
    <property type="match status" value="1"/>
</dbReference>
<dbReference type="PANTHER" id="PTHR11071:SF561">
    <property type="entry name" value="PEPTIDYL-PROLYL CIS-TRANS ISOMERASE D-RELATED"/>
    <property type="match status" value="1"/>
</dbReference>
<keyword evidence="3" id="KW-0697">Rotamase</keyword>
<evidence type="ECO:0000259" key="6">
    <source>
        <dbReference type="PROSITE" id="PS50072"/>
    </source>
</evidence>
<name>A0A7S4SYC3_9DINO</name>
<sequence length="499" mass="53999">MVVRGPASAARLQSAGPAAQWMPAAAASAPWDIHPAAAAPAPAAARAAGQGTHPAAGPESRRSGATALAGLCCSAVVAQRRRRLGRRPRRVQLGPFRRDLSLDGYPIHGPGYYWTLSKCTSAVVIYMPIADDVTSKDVIFDCHDWTLKLGLVPEKGNLVINDKVLYKVDVEESYFLIDEGEYGERCVAVWLSKLTKEQDWYAYDRFEPVTERFLLEGEKKRAALEYEVTHKVFLDIEIDGSPMGRIVIGLYGDIAPRTVENFRCLCTGEKGESDETGYPLHYKGTRFHRVIAGFCIQGGQTFEDEDGAGGESIYGGTFEDENLRVKFKKPGMLAMANGGPDTNGSQFFITTCKADHLSHKFVGFGEVLEGQEVVAAVESVGTEDGEPSATVVVGDCGELPLDGTEAVACPAEVMRCGADVRRRRARSAAPRSSAPFRLTGPPPPRLLLSAKKRRSGRPSSAVAPEGGCGCTVTCKLQFTCGRREKITHPPSSDSWKVMN</sequence>
<keyword evidence="4" id="KW-0413">Isomerase</keyword>
<protein>
    <recommendedName>
        <fullName evidence="2">peptidylprolyl isomerase</fullName>
        <ecNumber evidence="2">5.2.1.8</ecNumber>
    </recommendedName>
</protein>
<dbReference type="PROSITE" id="PS50072">
    <property type="entry name" value="CSA_PPIASE_2"/>
    <property type="match status" value="1"/>
</dbReference>
<evidence type="ECO:0000256" key="1">
    <source>
        <dbReference type="ARBA" id="ARBA00000971"/>
    </source>
</evidence>
<dbReference type="PRINTS" id="PR00153">
    <property type="entry name" value="CSAPPISMRASE"/>
</dbReference>
<dbReference type="EMBL" id="HBNR01080232">
    <property type="protein sequence ID" value="CAE4657124.1"/>
    <property type="molecule type" value="Transcribed_RNA"/>
</dbReference>
<dbReference type="PANTHER" id="PTHR11071">
    <property type="entry name" value="PEPTIDYL-PROLYL CIS-TRANS ISOMERASE"/>
    <property type="match status" value="1"/>
</dbReference>
<feature type="region of interest" description="Disordered" evidence="5">
    <location>
        <begin position="426"/>
        <end position="445"/>
    </location>
</feature>
<feature type="compositionally biased region" description="Low complexity" evidence="5">
    <location>
        <begin position="427"/>
        <end position="439"/>
    </location>
</feature>
<evidence type="ECO:0000256" key="5">
    <source>
        <dbReference type="SAM" id="MobiDB-lite"/>
    </source>
</evidence>
<dbReference type="SUPFAM" id="SSF49764">
    <property type="entry name" value="HSP20-like chaperones"/>
    <property type="match status" value="1"/>
</dbReference>
<evidence type="ECO:0000313" key="7">
    <source>
        <dbReference type="EMBL" id="CAE4657124.1"/>
    </source>
</evidence>
<accession>A0A7S4SYC3</accession>
<dbReference type="EC" id="5.2.1.8" evidence="2"/>
<evidence type="ECO:0000256" key="4">
    <source>
        <dbReference type="ARBA" id="ARBA00023235"/>
    </source>
</evidence>
<dbReference type="Pfam" id="PF00160">
    <property type="entry name" value="Pro_isomerase"/>
    <property type="match status" value="1"/>
</dbReference>
<organism evidence="7">
    <name type="scientific">Alexandrium monilatum</name>
    <dbReference type="NCBI Taxonomy" id="311494"/>
    <lineage>
        <taxon>Eukaryota</taxon>
        <taxon>Sar</taxon>
        <taxon>Alveolata</taxon>
        <taxon>Dinophyceae</taxon>
        <taxon>Gonyaulacales</taxon>
        <taxon>Pyrocystaceae</taxon>
        <taxon>Alexandrium</taxon>
    </lineage>
</organism>
<gene>
    <name evidence="7" type="ORF">AMON00008_LOCUS57287</name>
</gene>
<evidence type="ECO:0000256" key="3">
    <source>
        <dbReference type="ARBA" id="ARBA00023110"/>
    </source>
</evidence>
<feature type="compositionally biased region" description="Low complexity" evidence="5">
    <location>
        <begin position="42"/>
        <end position="56"/>
    </location>
</feature>
<dbReference type="GO" id="GO:0003755">
    <property type="term" value="F:peptidyl-prolyl cis-trans isomerase activity"/>
    <property type="evidence" value="ECO:0007669"/>
    <property type="project" value="UniProtKB-KW"/>
</dbReference>
<dbReference type="AlphaFoldDB" id="A0A7S4SYC3"/>
<dbReference type="InterPro" id="IPR029000">
    <property type="entry name" value="Cyclophilin-like_dom_sf"/>
</dbReference>
<dbReference type="Gene3D" id="2.40.100.10">
    <property type="entry name" value="Cyclophilin-like"/>
    <property type="match status" value="1"/>
</dbReference>
<comment type="catalytic activity">
    <reaction evidence="1">
        <text>[protein]-peptidylproline (omega=180) = [protein]-peptidylproline (omega=0)</text>
        <dbReference type="Rhea" id="RHEA:16237"/>
        <dbReference type="Rhea" id="RHEA-COMP:10747"/>
        <dbReference type="Rhea" id="RHEA-COMP:10748"/>
        <dbReference type="ChEBI" id="CHEBI:83833"/>
        <dbReference type="ChEBI" id="CHEBI:83834"/>
        <dbReference type="EC" id="5.2.1.8"/>
    </reaction>
</comment>
<feature type="region of interest" description="Disordered" evidence="5">
    <location>
        <begin position="42"/>
        <end position="62"/>
    </location>
</feature>
<dbReference type="Gene3D" id="2.60.40.790">
    <property type="match status" value="1"/>
</dbReference>
<feature type="domain" description="PPIase cyclophilin-type" evidence="6">
    <location>
        <begin position="233"/>
        <end position="398"/>
    </location>
</feature>
<reference evidence="7" key="1">
    <citation type="submission" date="2021-01" db="EMBL/GenBank/DDBJ databases">
        <authorList>
            <person name="Corre E."/>
            <person name="Pelletier E."/>
            <person name="Niang G."/>
            <person name="Scheremetjew M."/>
            <person name="Finn R."/>
            <person name="Kale V."/>
            <person name="Holt S."/>
            <person name="Cochrane G."/>
            <person name="Meng A."/>
            <person name="Brown T."/>
            <person name="Cohen L."/>
        </authorList>
    </citation>
    <scope>NUCLEOTIDE SEQUENCE</scope>
    <source>
        <strain evidence="7">CCMP3105</strain>
    </source>
</reference>
<proteinExistence type="predicted"/>
<dbReference type="InterPro" id="IPR002130">
    <property type="entry name" value="Cyclophilin-type_PPIase_dom"/>
</dbReference>
<dbReference type="GO" id="GO:0006457">
    <property type="term" value="P:protein folding"/>
    <property type="evidence" value="ECO:0007669"/>
    <property type="project" value="TreeGrafter"/>
</dbReference>
<dbReference type="GO" id="GO:0016018">
    <property type="term" value="F:cyclosporin A binding"/>
    <property type="evidence" value="ECO:0007669"/>
    <property type="project" value="TreeGrafter"/>
</dbReference>